<evidence type="ECO:0008006" key="4">
    <source>
        <dbReference type="Google" id="ProtNLM"/>
    </source>
</evidence>
<sequence>MKKICALIMLVMLSLPCAAQAYYFEVTYFNSTSDALSNNASWDTHGDQVDFVANGMDSDSSYSGQVTAQFVLYSDYGRNIVTGVNATLTDISNYFAYTPDTPYLSVTSTFDLSEPMGEWVSVLSDTYSEEISAGGSSLSATSLEYYDLMLITGMTYQLVFTYESMSTGPFSTANREISIDINQEDMPTPIPGAVWLLGTGLVGLVGLRRKLG</sequence>
<evidence type="ECO:0000313" key="2">
    <source>
        <dbReference type="EMBL" id="BDQ34933.1"/>
    </source>
</evidence>
<evidence type="ECO:0000256" key="1">
    <source>
        <dbReference type="SAM" id="SignalP"/>
    </source>
</evidence>
<accession>A0ABM8ATX6</accession>
<dbReference type="RefSeq" id="WP_264981825.1">
    <property type="nucleotide sequence ID" value="NZ_AP026708.1"/>
</dbReference>
<evidence type="ECO:0000313" key="3">
    <source>
        <dbReference type="Proteomes" id="UP001061361"/>
    </source>
</evidence>
<proteinExistence type="predicted"/>
<keyword evidence="3" id="KW-1185">Reference proteome</keyword>
<keyword evidence="1" id="KW-0732">Signal</keyword>
<dbReference type="EMBL" id="AP026708">
    <property type="protein sequence ID" value="BDQ34933.1"/>
    <property type="molecule type" value="Genomic_DNA"/>
</dbReference>
<feature type="chain" id="PRO_5047042934" description="PEP-CTERM protein-sorting domain-containing protein" evidence="1">
    <location>
        <begin position="22"/>
        <end position="212"/>
    </location>
</feature>
<feature type="signal peptide" evidence="1">
    <location>
        <begin position="1"/>
        <end position="21"/>
    </location>
</feature>
<name>A0ABM8ATX6_9BACT</name>
<reference evidence="2" key="1">
    <citation type="submission" date="2022-08" db="EMBL/GenBank/DDBJ databases">
        <title>Genome Sequence of the sulphate-reducing bacterium, Pseudodesulfovibrio portus JCM14722.</title>
        <authorList>
            <person name="Kondo R."/>
            <person name="Kataoka T."/>
        </authorList>
    </citation>
    <scope>NUCLEOTIDE SEQUENCE</scope>
    <source>
        <strain evidence="2">JCM 14722</strain>
    </source>
</reference>
<gene>
    <name evidence="2" type="ORF">JCM14722_24750</name>
</gene>
<dbReference type="Proteomes" id="UP001061361">
    <property type="component" value="Chromosome"/>
</dbReference>
<protein>
    <recommendedName>
        <fullName evidence="4">PEP-CTERM protein-sorting domain-containing protein</fullName>
    </recommendedName>
</protein>
<organism evidence="2 3">
    <name type="scientific">Pseudodesulfovibrio portus</name>
    <dbReference type="NCBI Taxonomy" id="231439"/>
    <lineage>
        <taxon>Bacteria</taxon>
        <taxon>Pseudomonadati</taxon>
        <taxon>Thermodesulfobacteriota</taxon>
        <taxon>Desulfovibrionia</taxon>
        <taxon>Desulfovibrionales</taxon>
        <taxon>Desulfovibrionaceae</taxon>
    </lineage>
</organism>